<gene>
    <name evidence="1" type="ORF">DO97_03350</name>
</gene>
<dbReference type="STRING" id="1497020.DO97_03350"/>
<comment type="caution">
    <text evidence="1">The sequence shown here is derived from an EMBL/GenBank/DDBJ whole genome shotgun (WGS) entry which is preliminary data.</text>
</comment>
<dbReference type="Proteomes" id="UP000030170">
    <property type="component" value="Unassembled WGS sequence"/>
</dbReference>
<name>A0A098TLF2_9CYAN</name>
<protein>
    <submittedName>
        <fullName evidence="1">Uncharacterized protein</fullName>
    </submittedName>
</protein>
<dbReference type="AlphaFoldDB" id="A0A098TLF2"/>
<sequence length="104" mass="11646">MSLPPPTVRHYLSPSWILEINASQSLLSRWVKRPRFQEIVFQLSLDDPRLPGDQALVLQGDRPQLTALHRAVETYVQTLLAHPLLPPARLSAISSQMPPPALPP</sequence>
<evidence type="ECO:0000313" key="2">
    <source>
        <dbReference type="Proteomes" id="UP000030170"/>
    </source>
</evidence>
<keyword evidence="2" id="KW-1185">Reference proteome</keyword>
<dbReference type="EMBL" id="JJML01000016">
    <property type="protein sequence ID" value="KGF73076.1"/>
    <property type="molecule type" value="Genomic_DNA"/>
</dbReference>
<accession>A0A098TLF2</accession>
<dbReference type="Pfam" id="PF14233">
    <property type="entry name" value="DUF4335"/>
    <property type="match status" value="1"/>
</dbReference>
<proteinExistence type="predicted"/>
<organism evidence="1 2">
    <name type="scientific">Neosynechococcus sphagnicola sy1</name>
    <dbReference type="NCBI Taxonomy" id="1497020"/>
    <lineage>
        <taxon>Bacteria</taxon>
        <taxon>Bacillati</taxon>
        <taxon>Cyanobacteriota</taxon>
        <taxon>Cyanophyceae</taxon>
        <taxon>Neosynechococcales</taxon>
        <taxon>Neosynechococcaceae</taxon>
        <taxon>Neosynechococcus</taxon>
    </lineage>
</organism>
<reference evidence="1 2" key="1">
    <citation type="journal article" date="2014" name="Mol. Ecol.">
        <title>Evolution of Synechococcus.</title>
        <authorList>
            <person name="Dvorak P."/>
            <person name="Casamatta D."/>
            <person name="Hasler P."/>
            <person name="Poulickova A."/>
            <person name="Ondrej V."/>
            <person name="Sanges R."/>
        </authorList>
    </citation>
    <scope>NUCLEOTIDE SEQUENCE [LARGE SCALE GENOMIC DNA]</scope>
    <source>
        <strain evidence="1 2">CAUP A 1101</strain>
    </source>
</reference>
<evidence type="ECO:0000313" key="1">
    <source>
        <dbReference type="EMBL" id="KGF73076.1"/>
    </source>
</evidence>
<dbReference type="InterPro" id="IPR025569">
    <property type="entry name" value="DUF4335"/>
</dbReference>